<dbReference type="Gene3D" id="2.60.40.1240">
    <property type="match status" value="1"/>
</dbReference>
<dbReference type="InterPro" id="IPR029051">
    <property type="entry name" value="DUF4352"/>
</dbReference>
<dbReference type="EMBL" id="JACBZP010000001">
    <property type="protein sequence ID" value="NYI67075.1"/>
    <property type="molecule type" value="Genomic_DNA"/>
</dbReference>
<dbReference type="AlphaFoldDB" id="A0A7Z0D1X2"/>
<dbReference type="Proteomes" id="UP000539111">
    <property type="component" value="Unassembled WGS sequence"/>
</dbReference>
<dbReference type="Pfam" id="PF11611">
    <property type="entry name" value="DUF4352"/>
    <property type="match status" value="1"/>
</dbReference>
<reference evidence="4 5" key="1">
    <citation type="submission" date="2020-07" db="EMBL/GenBank/DDBJ databases">
        <title>Sequencing the genomes of 1000 actinobacteria strains.</title>
        <authorList>
            <person name="Klenk H.-P."/>
        </authorList>
    </citation>
    <scope>NUCLEOTIDE SEQUENCE [LARGE SCALE GENOMIC DNA]</scope>
    <source>
        <strain evidence="4 5">DSM 26341</strain>
    </source>
</reference>
<keyword evidence="2" id="KW-1133">Transmembrane helix</keyword>
<dbReference type="InterPro" id="IPR029050">
    <property type="entry name" value="Immunoprotect_excell_Ig-like"/>
</dbReference>
<protein>
    <recommendedName>
        <fullName evidence="3">DUF4352 domain-containing protein</fullName>
    </recommendedName>
</protein>
<evidence type="ECO:0000256" key="2">
    <source>
        <dbReference type="SAM" id="Phobius"/>
    </source>
</evidence>
<sequence>MSAPSYAPAPPPAPAPVKRGNPWGVTAFVVGLLALLFGFIPFVGVVSFGLGPLAIIFGVIGLIIKYRPRGLAIAGTAMGAIGFIIALTFTISIYDAFGGDSASSSSDVSHEIEHVAVVKQGDSVKSGHFKFTVTEVKDGVHKVGSSGWQETADGQYIVVSVDVKNIGDESETFWGDDQKLVDADGKKYSADDDAAIALEDSNGLLEEINPGNTTKGKLIFDVPKSVTPKFILFSGSMFGDPVKVRLT</sequence>
<evidence type="ECO:0000313" key="4">
    <source>
        <dbReference type="EMBL" id="NYI67075.1"/>
    </source>
</evidence>
<keyword evidence="1" id="KW-0732">Signal</keyword>
<comment type="caution">
    <text evidence="4">The sequence shown here is derived from an EMBL/GenBank/DDBJ whole genome shotgun (WGS) entry which is preliminary data.</text>
</comment>
<organism evidence="4 5">
    <name type="scientific">Spelaeicoccus albus</name>
    <dbReference type="NCBI Taxonomy" id="1280376"/>
    <lineage>
        <taxon>Bacteria</taxon>
        <taxon>Bacillati</taxon>
        <taxon>Actinomycetota</taxon>
        <taxon>Actinomycetes</taxon>
        <taxon>Micrococcales</taxon>
        <taxon>Brevibacteriaceae</taxon>
        <taxon>Spelaeicoccus</taxon>
    </lineage>
</organism>
<feature type="transmembrane region" description="Helical" evidence="2">
    <location>
        <begin position="46"/>
        <end position="64"/>
    </location>
</feature>
<proteinExistence type="predicted"/>
<gene>
    <name evidence="4" type="ORF">BJY26_001381</name>
</gene>
<evidence type="ECO:0000256" key="1">
    <source>
        <dbReference type="ARBA" id="ARBA00022729"/>
    </source>
</evidence>
<dbReference type="RefSeq" id="WP_179426811.1">
    <property type="nucleotide sequence ID" value="NZ_JACBZP010000001.1"/>
</dbReference>
<keyword evidence="2" id="KW-0472">Membrane</keyword>
<name>A0A7Z0D1X2_9MICO</name>
<feature type="transmembrane region" description="Helical" evidence="2">
    <location>
        <begin position="71"/>
        <end position="94"/>
    </location>
</feature>
<feature type="domain" description="DUF4352" evidence="3">
    <location>
        <begin position="119"/>
        <end position="240"/>
    </location>
</feature>
<evidence type="ECO:0000313" key="5">
    <source>
        <dbReference type="Proteomes" id="UP000539111"/>
    </source>
</evidence>
<evidence type="ECO:0000259" key="3">
    <source>
        <dbReference type="Pfam" id="PF11611"/>
    </source>
</evidence>
<keyword evidence="5" id="KW-1185">Reference proteome</keyword>
<accession>A0A7Z0D1X2</accession>
<keyword evidence="2" id="KW-0812">Transmembrane</keyword>